<dbReference type="InterPro" id="IPR050396">
    <property type="entry name" value="Glycosyltr_51/Transpeptidase"/>
</dbReference>
<evidence type="ECO:0000256" key="4">
    <source>
        <dbReference type="ARBA" id="ARBA00022679"/>
    </source>
</evidence>
<evidence type="ECO:0000256" key="8">
    <source>
        <dbReference type="ARBA" id="ARBA00049902"/>
    </source>
</evidence>
<dbReference type="Gene3D" id="3.30.10.20">
    <property type="match status" value="2"/>
</dbReference>
<dbReference type="InterPro" id="IPR001264">
    <property type="entry name" value="Glyco_trans_51"/>
</dbReference>
<sequence length="837" mass="87906">MSGQRNSGAGPLSKILKFTGLSSIVGLLGVALVAPIAIIGTLATGIGVTIFDNLPPYIKPVNASQASTLFALDSNGKPVEVARFYEENRISVGFNDISSNFTNAAIATEDPNFYTHNGVDWVSFLRATLTNVATAGNGPGGSTITMQYVKNSLIQAATIAGDQKAIDAARAHTPDRKIREIRYALSLEQTTSKEDIFAGYANLSFFGHQINGIEAASQFYFGKTAKTLSLPEGAMLAAMLKAPENYRPDSAANLDRAKGRRNYVIQNMADKGYISQPEADAAKATPVTTNITKVPTGCEANQQSAFFCDYVIWTIRNSPEFGPTLADRELKLKTGGLDIYTTMNLKLQTVADAATKKWVPMSDPNGIGSASVSIEVGTGRVLAMAQNRIYDQTQSGVKGHTSVNYSTDKAYGGSSGFQVGSTYKLFTLAQWLTQGFKLMDHVDGRVKEWNASDFASRCGSNVGTWAPRNITHEPEDTTVVHATAISENTAFAYMASKLDLCDIRDTALKFGVHRADGALLESVPSSIIGTNTIAPISMAAAVAAISNHGVYCAPLAIDKVVVRQTNEQLTVPQPNCTEAVTPEVAAGMTYAMKAVMSGGTAGASNTGDGTMLAGKTGTTDAGVHTWMTGFSSAVGTATWVGNVSGTVTLGKITLNKKAGNTVRHDIWRTIMKVANTLYKTTALDNPPQTMIDATMITVPDISTQLPSAGAQQLSINGLNTSIQVQAVLSGLPIGVVAYTKPAAGKVIPRGTTVKIFVSKGGKVRIPSAGVVGETPATATATLTTLGFAAVSQPQPSQGQYFQHSATIPRGNVVGTSPAVGSLTATNTAILLIISSGP</sequence>
<evidence type="ECO:0000259" key="10">
    <source>
        <dbReference type="PROSITE" id="PS51178"/>
    </source>
</evidence>
<dbReference type="EMBL" id="CAFBNO010000003">
    <property type="protein sequence ID" value="CAB4947016.1"/>
    <property type="molecule type" value="Genomic_DNA"/>
</dbReference>
<accession>A0A6J7JUI7</accession>
<dbReference type="InterPro" id="IPR001460">
    <property type="entry name" value="PCN-bd_Tpept"/>
</dbReference>
<gene>
    <name evidence="11" type="ORF">UFOPK3837_00187</name>
</gene>
<dbReference type="InterPro" id="IPR012338">
    <property type="entry name" value="Beta-lactam/transpept-like"/>
</dbReference>
<evidence type="ECO:0000256" key="9">
    <source>
        <dbReference type="SAM" id="Phobius"/>
    </source>
</evidence>
<evidence type="ECO:0000256" key="2">
    <source>
        <dbReference type="ARBA" id="ARBA00022670"/>
    </source>
</evidence>
<proteinExistence type="predicted"/>
<dbReference type="InterPro" id="IPR036950">
    <property type="entry name" value="PBP_transglycosylase"/>
</dbReference>
<keyword evidence="9" id="KW-0472">Membrane</keyword>
<dbReference type="PROSITE" id="PS51178">
    <property type="entry name" value="PASTA"/>
    <property type="match status" value="1"/>
</dbReference>
<dbReference type="EC" id="2.4.99.28" evidence="7"/>
<organism evidence="11">
    <name type="scientific">freshwater metagenome</name>
    <dbReference type="NCBI Taxonomy" id="449393"/>
    <lineage>
        <taxon>unclassified sequences</taxon>
        <taxon>metagenomes</taxon>
        <taxon>ecological metagenomes</taxon>
    </lineage>
</organism>
<dbReference type="Pfam" id="PF00912">
    <property type="entry name" value="Transgly"/>
    <property type="match status" value="1"/>
</dbReference>
<dbReference type="GO" id="GO:0008658">
    <property type="term" value="F:penicillin binding"/>
    <property type="evidence" value="ECO:0007669"/>
    <property type="project" value="InterPro"/>
</dbReference>
<dbReference type="SUPFAM" id="SSF53955">
    <property type="entry name" value="Lysozyme-like"/>
    <property type="match status" value="1"/>
</dbReference>
<evidence type="ECO:0000256" key="5">
    <source>
        <dbReference type="ARBA" id="ARBA00022801"/>
    </source>
</evidence>
<dbReference type="GO" id="GO:0004180">
    <property type="term" value="F:carboxypeptidase activity"/>
    <property type="evidence" value="ECO:0007669"/>
    <property type="project" value="UniProtKB-KW"/>
</dbReference>
<dbReference type="Gene3D" id="3.40.710.10">
    <property type="entry name" value="DD-peptidase/beta-lactamase superfamily"/>
    <property type="match status" value="1"/>
</dbReference>
<dbReference type="SMART" id="SM00740">
    <property type="entry name" value="PASTA"/>
    <property type="match status" value="2"/>
</dbReference>
<comment type="catalytic activity">
    <reaction evidence="8">
        <text>[GlcNAc-(1-&gt;4)-Mur2Ac(oyl-L-Ala-gamma-D-Glu-L-Lys-D-Ala-D-Ala)](n)-di-trans,octa-cis-undecaprenyl diphosphate + beta-D-GlcNAc-(1-&gt;4)-Mur2Ac(oyl-L-Ala-gamma-D-Glu-L-Lys-D-Ala-D-Ala)-di-trans,octa-cis-undecaprenyl diphosphate = [GlcNAc-(1-&gt;4)-Mur2Ac(oyl-L-Ala-gamma-D-Glu-L-Lys-D-Ala-D-Ala)](n+1)-di-trans,octa-cis-undecaprenyl diphosphate + di-trans,octa-cis-undecaprenyl diphosphate + H(+)</text>
        <dbReference type="Rhea" id="RHEA:23708"/>
        <dbReference type="Rhea" id="RHEA-COMP:9602"/>
        <dbReference type="Rhea" id="RHEA-COMP:9603"/>
        <dbReference type="ChEBI" id="CHEBI:15378"/>
        <dbReference type="ChEBI" id="CHEBI:58405"/>
        <dbReference type="ChEBI" id="CHEBI:60033"/>
        <dbReference type="ChEBI" id="CHEBI:78435"/>
        <dbReference type="EC" id="2.4.99.28"/>
    </reaction>
</comment>
<dbReference type="Gene3D" id="1.10.3810.10">
    <property type="entry name" value="Biosynthetic peptidoglycan transglycosylase-like"/>
    <property type="match status" value="1"/>
</dbReference>
<dbReference type="PANTHER" id="PTHR32282">
    <property type="entry name" value="BINDING PROTEIN TRANSPEPTIDASE, PUTATIVE-RELATED"/>
    <property type="match status" value="1"/>
</dbReference>
<keyword evidence="4" id="KW-0808">Transferase</keyword>
<feature type="transmembrane region" description="Helical" evidence="9">
    <location>
        <begin position="21"/>
        <end position="51"/>
    </location>
</feature>
<evidence type="ECO:0000313" key="11">
    <source>
        <dbReference type="EMBL" id="CAB4947016.1"/>
    </source>
</evidence>
<evidence type="ECO:0000256" key="7">
    <source>
        <dbReference type="ARBA" id="ARBA00044770"/>
    </source>
</evidence>
<dbReference type="GO" id="GO:0030288">
    <property type="term" value="C:outer membrane-bounded periplasmic space"/>
    <property type="evidence" value="ECO:0007669"/>
    <property type="project" value="TreeGrafter"/>
</dbReference>
<keyword evidence="9" id="KW-1133">Transmembrane helix</keyword>
<dbReference type="InterPro" id="IPR023346">
    <property type="entry name" value="Lysozyme-like_dom_sf"/>
</dbReference>
<dbReference type="CDD" id="cd06577">
    <property type="entry name" value="PASTA_pknB"/>
    <property type="match status" value="1"/>
</dbReference>
<feature type="domain" description="PASTA" evidence="10">
    <location>
        <begin position="692"/>
        <end position="759"/>
    </location>
</feature>
<keyword evidence="1" id="KW-0121">Carboxypeptidase</keyword>
<dbReference type="GO" id="GO:0008955">
    <property type="term" value="F:peptidoglycan glycosyltransferase activity"/>
    <property type="evidence" value="ECO:0007669"/>
    <property type="project" value="UniProtKB-EC"/>
</dbReference>
<keyword evidence="9" id="KW-0812">Transmembrane</keyword>
<evidence type="ECO:0000256" key="6">
    <source>
        <dbReference type="ARBA" id="ARBA00023268"/>
    </source>
</evidence>
<keyword evidence="6" id="KW-0511">Multifunctional enzyme</keyword>
<dbReference type="PANTHER" id="PTHR32282:SF33">
    <property type="entry name" value="PEPTIDOGLYCAN GLYCOSYLTRANSFERASE"/>
    <property type="match status" value="1"/>
</dbReference>
<reference evidence="11" key="1">
    <citation type="submission" date="2020-05" db="EMBL/GenBank/DDBJ databases">
        <authorList>
            <person name="Chiriac C."/>
            <person name="Salcher M."/>
            <person name="Ghai R."/>
            <person name="Kavagutti S V."/>
        </authorList>
    </citation>
    <scope>NUCLEOTIDE SEQUENCE</scope>
</reference>
<protein>
    <recommendedName>
        <fullName evidence="7">peptidoglycan glycosyltransferase</fullName>
        <ecNumber evidence="7">2.4.99.28</ecNumber>
    </recommendedName>
</protein>
<dbReference type="AlphaFoldDB" id="A0A6J7JUI7"/>
<keyword evidence="3" id="KW-0328">Glycosyltransferase</keyword>
<dbReference type="SUPFAM" id="SSF56601">
    <property type="entry name" value="beta-lactamase/transpeptidase-like"/>
    <property type="match status" value="1"/>
</dbReference>
<dbReference type="Pfam" id="PF00905">
    <property type="entry name" value="Transpeptidase"/>
    <property type="match status" value="1"/>
</dbReference>
<keyword evidence="2" id="KW-0645">Protease</keyword>
<dbReference type="GO" id="GO:0009252">
    <property type="term" value="P:peptidoglycan biosynthetic process"/>
    <property type="evidence" value="ECO:0007669"/>
    <property type="project" value="TreeGrafter"/>
</dbReference>
<evidence type="ECO:0000256" key="3">
    <source>
        <dbReference type="ARBA" id="ARBA00022676"/>
    </source>
</evidence>
<name>A0A6J7JUI7_9ZZZZ</name>
<dbReference type="InterPro" id="IPR005543">
    <property type="entry name" value="PASTA_dom"/>
</dbReference>
<evidence type="ECO:0000256" key="1">
    <source>
        <dbReference type="ARBA" id="ARBA00022645"/>
    </source>
</evidence>
<keyword evidence="5" id="KW-0378">Hydrolase</keyword>
<dbReference type="GO" id="GO:0006508">
    <property type="term" value="P:proteolysis"/>
    <property type="evidence" value="ECO:0007669"/>
    <property type="project" value="UniProtKB-KW"/>
</dbReference>